<name>A0A7C1JNB5_9CHLR</name>
<feature type="chain" id="PRO_5027965838" evidence="1">
    <location>
        <begin position="22"/>
        <end position="437"/>
    </location>
</feature>
<dbReference type="PANTHER" id="PTHR19328">
    <property type="entry name" value="HEDGEHOG-INTERACTING PROTEIN"/>
    <property type="match status" value="1"/>
</dbReference>
<feature type="domain" description="Glucose/Sorbosone dehydrogenase" evidence="2">
    <location>
        <begin position="90"/>
        <end position="425"/>
    </location>
</feature>
<organism evidence="3">
    <name type="scientific">Caldilinea aerophila</name>
    <dbReference type="NCBI Taxonomy" id="133453"/>
    <lineage>
        <taxon>Bacteria</taxon>
        <taxon>Bacillati</taxon>
        <taxon>Chloroflexota</taxon>
        <taxon>Caldilineae</taxon>
        <taxon>Caldilineales</taxon>
        <taxon>Caldilineaceae</taxon>
        <taxon>Caldilinea</taxon>
    </lineage>
</organism>
<dbReference type="InterPro" id="IPR011042">
    <property type="entry name" value="6-blade_b-propeller_TolB-like"/>
</dbReference>
<evidence type="ECO:0000259" key="2">
    <source>
        <dbReference type="Pfam" id="PF07995"/>
    </source>
</evidence>
<dbReference type="InterPro" id="IPR011041">
    <property type="entry name" value="Quinoprot_gluc/sorb_DH_b-prop"/>
</dbReference>
<dbReference type="PANTHER" id="PTHR19328:SF75">
    <property type="entry name" value="ALDOSE SUGAR DEHYDROGENASE YLII"/>
    <property type="match status" value="1"/>
</dbReference>
<proteinExistence type="predicted"/>
<dbReference type="EMBL" id="DSMG01000195">
    <property type="protein sequence ID" value="HDX33562.1"/>
    <property type="molecule type" value="Genomic_DNA"/>
</dbReference>
<sequence length="437" mass="46639">MKYQVSCLAFALLAGACTAPSAPREAIPTAATPTLSPSPAVQAQEEAFGSDPAAPIGVVLPTPTPTLAVATLAPEQVRLRLEPVYQGFELPVFLTHAGDGSGRLFVVEKTGKIWVIVDGAVQSAPFLDVSGKITTAGNEQGLLGMAFAPDFATSGHLFINYTDRQGTTVVERYTVASGNPNQADAQSAFTVLTVAQPASNHNAGMLDFGPDGYLYVPLGDGGAANDRFGNGQNPQTLLGKILRLDVTTDPTQPYRIPPDNPFVTAEWNGQDVRNEIWAIGLRNPWRTGFDRVTGNFWIADVGQNRFEEINVVPSGAPGGYNFGWPIMEGRSCFNAADCDQSGLTLPVIDYAHGRGECSVTGGYVYRGEAYPQWQGIYFYGDFCSGRIWALAPDDAGGWLNAEVLDTNLAISSFGEDAAGELYVLDYGGGVIYRMMAE</sequence>
<dbReference type="Pfam" id="PF07995">
    <property type="entry name" value="GSDH"/>
    <property type="match status" value="1"/>
</dbReference>
<dbReference type="Gene3D" id="2.120.10.30">
    <property type="entry name" value="TolB, C-terminal domain"/>
    <property type="match status" value="1"/>
</dbReference>
<dbReference type="AlphaFoldDB" id="A0A7C1JNB5"/>
<comment type="caution">
    <text evidence="3">The sequence shown here is derived from an EMBL/GenBank/DDBJ whole genome shotgun (WGS) entry which is preliminary data.</text>
</comment>
<gene>
    <name evidence="3" type="ORF">ENQ20_19065</name>
</gene>
<dbReference type="InterPro" id="IPR012938">
    <property type="entry name" value="Glc/Sorbosone_DH"/>
</dbReference>
<protein>
    <submittedName>
        <fullName evidence="3">Glucose dehydrogenase</fullName>
    </submittedName>
</protein>
<accession>A0A7C1JNB5</accession>
<reference evidence="3" key="1">
    <citation type="journal article" date="2020" name="mSystems">
        <title>Genome- and Community-Level Interaction Insights into Carbon Utilization and Element Cycling Functions of Hydrothermarchaeota in Hydrothermal Sediment.</title>
        <authorList>
            <person name="Zhou Z."/>
            <person name="Liu Y."/>
            <person name="Xu W."/>
            <person name="Pan J."/>
            <person name="Luo Z.H."/>
            <person name="Li M."/>
        </authorList>
    </citation>
    <scope>NUCLEOTIDE SEQUENCE [LARGE SCALE GENOMIC DNA]</scope>
    <source>
        <strain evidence="3">SpSt-289</strain>
    </source>
</reference>
<dbReference type="PROSITE" id="PS51257">
    <property type="entry name" value="PROKAR_LIPOPROTEIN"/>
    <property type="match status" value="1"/>
</dbReference>
<evidence type="ECO:0000256" key="1">
    <source>
        <dbReference type="SAM" id="SignalP"/>
    </source>
</evidence>
<dbReference type="SUPFAM" id="SSF50952">
    <property type="entry name" value="Soluble quinoprotein glucose dehydrogenase"/>
    <property type="match status" value="1"/>
</dbReference>
<keyword evidence="1" id="KW-0732">Signal</keyword>
<feature type="signal peptide" evidence="1">
    <location>
        <begin position="1"/>
        <end position="21"/>
    </location>
</feature>
<evidence type="ECO:0000313" key="3">
    <source>
        <dbReference type="EMBL" id="HDX33562.1"/>
    </source>
</evidence>